<dbReference type="EMBL" id="MRWD01000067">
    <property type="protein sequence ID" value="ORJ19218.1"/>
    <property type="molecule type" value="Genomic_DNA"/>
</dbReference>
<protein>
    <submittedName>
        <fullName evidence="4">Type-F conjugative transfer system secretin TraK</fullName>
    </submittedName>
</protein>
<name>A0ABX3TVH9_9GAMM</name>
<comment type="caution">
    <text evidence="4">The sequence shown here is derived from an EMBL/GenBank/DDBJ whole genome shotgun (WGS) entry which is preliminary data.</text>
</comment>
<evidence type="ECO:0000313" key="4">
    <source>
        <dbReference type="EMBL" id="ORJ19218.1"/>
    </source>
</evidence>
<dbReference type="Pfam" id="PF06586">
    <property type="entry name" value="TraK_N"/>
    <property type="match status" value="1"/>
</dbReference>
<dbReference type="NCBIfam" id="TIGR02756">
    <property type="entry name" value="TraK_Ftype"/>
    <property type="match status" value="1"/>
</dbReference>
<dbReference type="Pfam" id="PF23536">
    <property type="entry name" value="TraK_C"/>
    <property type="match status" value="1"/>
</dbReference>
<evidence type="ECO:0000259" key="3">
    <source>
        <dbReference type="Pfam" id="PF23536"/>
    </source>
</evidence>
<dbReference type="Proteomes" id="UP000192722">
    <property type="component" value="Unassembled WGS sequence"/>
</dbReference>
<evidence type="ECO:0000259" key="2">
    <source>
        <dbReference type="Pfam" id="PF06586"/>
    </source>
</evidence>
<dbReference type="InterPro" id="IPR010563">
    <property type="entry name" value="TraK_N"/>
</dbReference>
<dbReference type="InterPro" id="IPR014126">
    <property type="entry name" value="TraK_Ftype"/>
</dbReference>
<organism evidence="4 5">
    <name type="scientific">Rouxiella silvae</name>
    <dbReference type="NCBI Taxonomy" id="1646373"/>
    <lineage>
        <taxon>Bacteria</taxon>
        <taxon>Pseudomonadati</taxon>
        <taxon>Pseudomonadota</taxon>
        <taxon>Gammaproteobacteria</taxon>
        <taxon>Enterobacterales</taxon>
        <taxon>Yersiniaceae</taxon>
        <taxon>Rouxiella</taxon>
    </lineage>
</organism>
<feature type="chain" id="PRO_5045186132" evidence="1">
    <location>
        <begin position="21"/>
        <end position="247"/>
    </location>
</feature>
<dbReference type="NCBIfam" id="NF010296">
    <property type="entry name" value="PRK13736.1"/>
    <property type="match status" value="1"/>
</dbReference>
<evidence type="ECO:0000256" key="1">
    <source>
        <dbReference type="SAM" id="SignalP"/>
    </source>
</evidence>
<proteinExistence type="predicted"/>
<sequence length="247" mass="27042">MKQISKLALLGIMISSSTLAYGAYVPGPEDIVFGNDAKVTASLSNVSPNKIIIPGENITEVDGPNGAFDDSKSADGGVMISPTVDQTFTIYIQTDKGSALSIDVHPRNMSGKTLRFIPSDPPVTQKETGNHWEEGQSYEKTLIDVSRSVLNGILPQDYTEYPVSRALPYMPRVSVTLTPQKQFVGPHLRVVRYLIKNDSYLTANLSEKMFWQQGVRAIMLSTNTLYSGGEGYLYVIFSYESGVTDGN</sequence>
<feature type="domain" description="TraK C-terminal" evidence="3">
    <location>
        <begin position="132"/>
        <end position="236"/>
    </location>
</feature>
<keyword evidence="1" id="KW-0732">Signal</keyword>
<dbReference type="InterPro" id="IPR055397">
    <property type="entry name" value="TraK_C"/>
</dbReference>
<feature type="domain" description="TraK N-terminal" evidence="2">
    <location>
        <begin position="35"/>
        <end position="119"/>
    </location>
</feature>
<reference evidence="4 5" key="1">
    <citation type="journal article" date="2017" name="Int. J. Syst. Evol. Microbiol.">
        <title>Rouxiella badensis sp. nov. and Rouxiella silvae sp. nov. isolated from peat bog soil in Germany and emendation of the genus description.</title>
        <authorList>
            <person name="Le Fleche-Mateos A."/>
            <person name="Kugler J.H."/>
            <person name="Hansen S.H."/>
            <person name="Syldatk C."/>
            <person name="Hausmann R."/>
            <person name="Lomprez F."/>
            <person name="Vandenbogaert M."/>
            <person name="Manuguerra J.C."/>
            <person name="Grimont P.A."/>
        </authorList>
    </citation>
    <scope>NUCLEOTIDE SEQUENCE [LARGE SCALE GENOMIC DNA]</scope>
    <source>
        <strain evidence="4 5">213</strain>
    </source>
</reference>
<keyword evidence="5" id="KW-1185">Reference proteome</keyword>
<feature type="signal peptide" evidence="1">
    <location>
        <begin position="1"/>
        <end position="20"/>
    </location>
</feature>
<accession>A0ABX3TVH9</accession>
<gene>
    <name evidence="4" type="ORF">BS639_21145</name>
</gene>
<evidence type="ECO:0000313" key="5">
    <source>
        <dbReference type="Proteomes" id="UP000192722"/>
    </source>
</evidence>